<feature type="coiled-coil region" evidence="3">
    <location>
        <begin position="95"/>
        <end position="165"/>
    </location>
</feature>
<dbReference type="InterPro" id="IPR011993">
    <property type="entry name" value="PH-like_dom_sf"/>
</dbReference>
<dbReference type="SUPFAM" id="SSF50729">
    <property type="entry name" value="PH domain-like"/>
    <property type="match status" value="2"/>
</dbReference>
<dbReference type="PROSITE" id="PS50057">
    <property type="entry name" value="FERM_3"/>
    <property type="match status" value="1"/>
</dbReference>
<dbReference type="SMART" id="SM00139">
    <property type="entry name" value="MyTH4"/>
    <property type="match status" value="1"/>
</dbReference>
<dbReference type="GO" id="GO:0048731">
    <property type="term" value="P:system development"/>
    <property type="evidence" value="ECO:0007669"/>
    <property type="project" value="UniProtKB-ARBA"/>
</dbReference>
<evidence type="ECO:0000256" key="4">
    <source>
        <dbReference type="SAM" id="MobiDB-lite"/>
    </source>
</evidence>
<dbReference type="InterPro" id="IPR019749">
    <property type="entry name" value="Band_41_domain"/>
</dbReference>
<dbReference type="EMBL" id="CAJPVJ010001986">
    <property type="protein sequence ID" value="CAG2165615.1"/>
    <property type="molecule type" value="Genomic_DNA"/>
</dbReference>
<feature type="domain" description="MyTH4" evidence="7">
    <location>
        <begin position="806"/>
        <end position="1015"/>
    </location>
</feature>
<dbReference type="Pfam" id="PF00169">
    <property type="entry name" value="PH"/>
    <property type="match status" value="2"/>
</dbReference>
<dbReference type="PANTHER" id="PTHR22903:SF8">
    <property type="entry name" value="MAX-1A"/>
    <property type="match status" value="1"/>
</dbReference>
<feature type="non-terminal residue" evidence="8">
    <location>
        <position position="1"/>
    </location>
</feature>
<dbReference type="Gene3D" id="3.10.20.90">
    <property type="entry name" value="Phosphatidylinositol 3-kinase Catalytic Subunit, Chain A, domain 1"/>
    <property type="match status" value="1"/>
</dbReference>
<keyword evidence="2 3" id="KW-0175">Coiled coil</keyword>
<dbReference type="GO" id="GO:0071944">
    <property type="term" value="C:cell periphery"/>
    <property type="evidence" value="ECO:0007669"/>
    <property type="project" value="UniProtKB-ARBA"/>
</dbReference>
<dbReference type="PROSITE" id="PS51016">
    <property type="entry name" value="MYTH4"/>
    <property type="match status" value="1"/>
</dbReference>
<dbReference type="EMBL" id="OC916811">
    <property type="protein sequence ID" value="CAD7645334.1"/>
    <property type="molecule type" value="Genomic_DNA"/>
</dbReference>
<feature type="domain" description="FERM" evidence="6">
    <location>
        <begin position="1026"/>
        <end position="1371"/>
    </location>
</feature>
<dbReference type="Proteomes" id="UP000728032">
    <property type="component" value="Unassembled WGS sequence"/>
</dbReference>
<sequence>QTPNTLRCIHNTNESIDWQKRCIQMELSLQQLASHSNKIRQIFVHKIADLEDRLKDALKRAEESELKYCSIIESLLDKSNTKSDTEDMDESTPELNQLKHAMEEKEKVISDLEVKIEEQKKLRLRDAKQVEEKAAKIKEWVAIKLKELEIQNQCLRDQNRKCNEELQCFKQHLHTASPETRRKIEFVINQYSDQSSLTYANNRLYAFQNVSTFSMKEDIQELVAKRGLKLSESDSKTHSDSSDEEGFSHSCNQRFGRSIRPQKPIPPPRTRVPIGSNDHNSSAHNSRQMNPLTYFPRAGSLDRKLADMKRLNFNELKKKKSGFAANELHDYSDIYTPTKETNTLKNFDSNARPPTPPLHRCPSWESRIYRIASTGIPSATSANSTPNHSIRLLLKTPNHSQQILSTKTILNEYNVPVFATVKGRASRIRSVPFTDDSTDSSDNETDVRITTTTITTGTTSSSGHDSDFFGTPARSFNRETTVDSNLSEDYALPPDAVDTVMSASMDAIAITEAPEEIRAPKRFSSLQRPTSIREQNQMNDLVEKSGYLTKLGGRLKTWRRRWFVLKDGVLSYYRSQSDVNKSKPRAQITLDKSCRITTTGDSTFQIVIGNNKKVYYLTADSIITIGEWIRVLNNVLKQNSVFHISEDQKPIIEGFVTKVRSGHSKRCWCALYGRHLVYFKSPNDKVPINRIDLKSAKVEEVENLSDSDNEDTEQNTMTSLIETNSSRYSNHTIAIHAKHSSDPIYLLLSSKQDLNEWLYHLTVVVTGEHSAGTPFEHLVSRLMKAESDCIDTLDGHSLWKNPLLLYTKDNISEPLTTLPNEYLKSEAIKLFKSIQLFISVPLDSSGIDYHVSLVQNSLQLCLTNPELQSELFCQLVKQTSPHYCHKLCGSSGVHQFLLCATQTIFTCDTSGTTSEKTSPTSVNETLTSLNACSSDKSNALNVVFIQSFQLLSLAISLFSPQSRTLWLLKQHLRRTSDTKTDVGKYAIYCRRALDRTLKNGSREFGPSRMEVLSILLRNPYHHSLPHSIPVNFVNQTYNVVGFDGSTTIEEFCQLLNKEISIRDNSQSGFALFSDDPIDKEVEHLLDCKAKLADIICRWERALRENHFGRFENTKVVKLLYKQRLCLKNSMKSETEKERLLSVFQTNNEIVLGRFPVTQDLALELSALMAQIEFGDFVAISRPQVILQQVIQQFFPIHYKEVNFVKSLIECIRDKWMELKGRPQTDCVRIYLNCSRKWPFYGSKLFEAKLSKPVKFVDSCNTVPIVISSHTKLWIAVSDESIALLDSDSFHLITRYSYKNLMTFGGCKQDFMLVFTTRNASLEADSGSGTGSGSSRADSNRSERLLFIMNKSSIVEITLLIADYINSNSTLNAVSTLDTSHETLDSTLDKYWTGSGTLFSRVPSLKLCSTPSHTKL</sequence>
<feature type="domain" description="PH" evidence="5">
    <location>
        <begin position="649"/>
        <end position="766"/>
    </location>
</feature>
<name>A0A7R9LRW8_9ACAR</name>
<gene>
    <name evidence="8" type="ORF">ONB1V03_LOCUS5154</name>
</gene>
<evidence type="ECO:0000259" key="6">
    <source>
        <dbReference type="PROSITE" id="PS50057"/>
    </source>
</evidence>
<dbReference type="Gene3D" id="1.25.40.530">
    <property type="entry name" value="MyTH4 domain"/>
    <property type="match status" value="1"/>
</dbReference>
<evidence type="ECO:0008006" key="10">
    <source>
        <dbReference type="Google" id="ProtNLM"/>
    </source>
</evidence>
<dbReference type="Gene3D" id="1.20.80.10">
    <property type="match status" value="2"/>
</dbReference>
<dbReference type="Pfam" id="PF00784">
    <property type="entry name" value="MyTH4"/>
    <property type="match status" value="1"/>
</dbReference>
<keyword evidence="9" id="KW-1185">Reference proteome</keyword>
<dbReference type="SMART" id="SM00295">
    <property type="entry name" value="B41"/>
    <property type="match status" value="1"/>
</dbReference>
<dbReference type="InterPro" id="IPR000857">
    <property type="entry name" value="MyTH4_dom"/>
</dbReference>
<dbReference type="InterPro" id="IPR035963">
    <property type="entry name" value="FERM_2"/>
</dbReference>
<evidence type="ECO:0000259" key="5">
    <source>
        <dbReference type="PROSITE" id="PS50003"/>
    </source>
</evidence>
<dbReference type="InterPro" id="IPR019748">
    <property type="entry name" value="FERM_central"/>
</dbReference>
<feature type="compositionally biased region" description="Polar residues" evidence="4">
    <location>
        <begin position="277"/>
        <end position="291"/>
    </location>
</feature>
<dbReference type="Pfam" id="PF21989">
    <property type="entry name" value="RA_2"/>
    <property type="match status" value="1"/>
</dbReference>
<evidence type="ECO:0000256" key="1">
    <source>
        <dbReference type="ARBA" id="ARBA00022737"/>
    </source>
</evidence>
<dbReference type="Pfam" id="PF00373">
    <property type="entry name" value="FERM_M"/>
    <property type="match status" value="1"/>
</dbReference>
<dbReference type="PANTHER" id="PTHR22903">
    <property type="entry name" value="PLEKHH PROTEIN"/>
    <property type="match status" value="1"/>
</dbReference>
<dbReference type="CDD" id="cd13282">
    <property type="entry name" value="PH1_PLEKHH1_PLEKHH2"/>
    <property type="match status" value="1"/>
</dbReference>
<dbReference type="CDD" id="cd14473">
    <property type="entry name" value="FERM_B-lobe"/>
    <property type="match status" value="1"/>
</dbReference>
<evidence type="ECO:0000313" key="9">
    <source>
        <dbReference type="Proteomes" id="UP000728032"/>
    </source>
</evidence>
<feature type="compositionally biased region" description="Basic and acidic residues" evidence="4">
    <location>
        <begin position="230"/>
        <end position="241"/>
    </location>
</feature>
<organism evidence="8">
    <name type="scientific">Oppiella nova</name>
    <dbReference type="NCBI Taxonomy" id="334625"/>
    <lineage>
        <taxon>Eukaryota</taxon>
        <taxon>Metazoa</taxon>
        <taxon>Ecdysozoa</taxon>
        <taxon>Arthropoda</taxon>
        <taxon>Chelicerata</taxon>
        <taxon>Arachnida</taxon>
        <taxon>Acari</taxon>
        <taxon>Acariformes</taxon>
        <taxon>Sarcoptiformes</taxon>
        <taxon>Oribatida</taxon>
        <taxon>Brachypylina</taxon>
        <taxon>Oppioidea</taxon>
        <taxon>Oppiidae</taxon>
        <taxon>Oppiella</taxon>
    </lineage>
</organism>
<dbReference type="GO" id="GO:0009887">
    <property type="term" value="P:animal organ morphogenesis"/>
    <property type="evidence" value="ECO:0007669"/>
    <property type="project" value="UniProtKB-ARBA"/>
</dbReference>
<evidence type="ECO:0000259" key="7">
    <source>
        <dbReference type="PROSITE" id="PS51016"/>
    </source>
</evidence>
<protein>
    <recommendedName>
        <fullName evidence="10">Pleckstrin homology domain-containing family H member 2</fullName>
    </recommendedName>
</protein>
<dbReference type="InterPro" id="IPR000299">
    <property type="entry name" value="FERM_domain"/>
</dbReference>
<reference evidence="8" key="1">
    <citation type="submission" date="2020-11" db="EMBL/GenBank/DDBJ databases">
        <authorList>
            <person name="Tran Van P."/>
        </authorList>
    </citation>
    <scope>NUCLEOTIDE SEQUENCE</scope>
</reference>
<dbReference type="SMART" id="SM00233">
    <property type="entry name" value="PH"/>
    <property type="match status" value="2"/>
</dbReference>
<dbReference type="Gene3D" id="2.30.29.30">
    <property type="entry name" value="Pleckstrin-homology domain (PH domain)/Phosphotyrosine-binding domain (PTB)"/>
    <property type="match status" value="3"/>
</dbReference>
<proteinExistence type="predicted"/>
<evidence type="ECO:0000313" key="8">
    <source>
        <dbReference type="EMBL" id="CAD7645334.1"/>
    </source>
</evidence>
<dbReference type="FunFam" id="2.30.29.30:FF:000286">
    <property type="entry name" value="PH-protein kinase domain containing protein"/>
    <property type="match status" value="1"/>
</dbReference>
<dbReference type="PROSITE" id="PS50003">
    <property type="entry name" value="PH_DOMAIN"/>
    <property type="match status" value="2"/>
</dbReference>
<dbReference type="GO" id="GO:0005856">
    <property type="term" value="C:cytoskeleton"/>
    <property type="evidence" value="ECO:0007669"/>
    <property type="project" value="InterPro"/>
</dbReference>
<dbReference type="CDD" id="cd00821">
    <property type="entry name" value="PH"/>
    <property type="match status" value="1"/>
</dbReference>
<keyword evidence="1" id="KW-0677">Repeat</keyword>
<evidence type="ECO:0000256" key="3">
    <source>
        <dbReference type="SAM" id="Coils"/>
    </source>
</evidence>
<dbReference type="CDD" id="cd17094">
    <property type="entry name" value="FERM_F1_Max1_like"/>
    <property type="match status" value="1"/>
</dbReference>
<dbReference type="InterPro" id="IPR001849">
    <property type="entry name" value="PH_domain"/>
</dbReference>
<dbReference type="OrthoDB" id="6285196at2759"/>
<dbReference type="InterPro" id="IPR038185">
    <property type="entry name" value="MyTH4_dom_sf"/>
</dbReference>
<evidence type="ECO:0000256" key="2">
    <source>
        <dbReference type="ARBA" id="ARBA00023054"/>
    </source>
</evidence>
<feature type="region of interest" description="Disordered" evidence="4">
    <location>
        <begin position="230"/>
        <end position="291"/>
    </location>
</feature>
<dbReference type="SUPFAM" id="SSF47031">
    <property type="entry name" value="Second domain of FERM"/>
    <property type="match status" value="1"/>
</dbReference>
<accession>A0A7R9LRW8</accession>
<dbReference type="InterPro" id="IPR014352">
    <property type="entry name" value="FERM/acyl-CoA-bd_prot_sf"/>
</dbReference>
<feature type="domain" description="PH" evidence="5">
    <location>
        <begin position="541"/>
        <end position="637"/>
    </location>
</feature>